<dbReference type="SUPFAM" id="SSF48403">
    <property type="entry name" value="Ankyrin repeat"/>
    <property type="match status" value="1"/>
</dbReference>
<dbReference type="InterPro" id="IPR036770">
    <property type="entry name" value="Ankyrin_rpt-contain_sf"/>
</dbReference>
<name>A0A9W2Z5R8_BIOGL</name>
<feature type="repeat" description="ANK" evidence="3">
    <location>
        <begin position="84"/>
        <end position="118"/>
    </location>
</feature>
<dbReference type="SMART" id="SM00248">
    <property type="entry name" value="ANK"/>
    <property type="match status" value="3"/>
</dbReference>
<keyword evidence="5" id="KW-1185">Reference proteome</keyword>
<gene>
    <name evidence="6 7 8" type="primary">LOC106060334</name>
</gene>
<dbReference type="GeneID" id="106060334"/>
<evidence type="ECO:0000256" key="1">
    <source>
        <dbReference type="ARBA" id="ARBA00022737"/>
    </source>
</evidence>
<dbReference type="RefSeq" id="XP_013073619.2">
    <property type="nucleotide sequence ID" value="XM_013218165.2"/>
</dbReference>
<dbReference type="PROSITE" id="PS50225">
    <property type="entry name" value="SOCS"/>
    <property type="match status" value="1"/>
</dbReference>
<evidence type="ECO:0000313" key="6">
    <source>
        <dbReference type="RefSeq" id="XP_013073619.2"/>
    </source>
</evidence>
<evidence type="ECO:0000256" key="2">
    <source>
        <dbReference type="ARBA" id="ARBA00023043"/>
    </source>
</evidence>
<dbReference type="AlphaFoldDB" id="A0A9W2Z5R8"/>
<dbReference type="KEGG" id="bgt:106060334"/>
<feature type="domain" description="SOCS box" evidence="4">
    <location>
        <begin position="261"/>
        <end position="322"/>
    </location>
</feature>
<organism evidence="5 7">
    <name type="scientific">Biomphalaria glabrata</name>
    <name type="common">Bloodfluke planorb</name>
    <name type="synonym">Freshwater snail</name>
    <dbReference type="NCBI Taxonomy" id="6526"/>
    <lineage>
        <taxon>Eukaryota</taxon>
        <taxon>Metazoa</taxon>
        <taxon>Spiralia</taxon>
        <taxon>Lophotrochozoa</taxon>
        <taxon>Mollusca</taxon>
        <taxon>Gastropoda</taxon>
        <taxon>Heterobranchia</taxon>
        <taxon>Euthyneura</taxon>
        <taxon>Panpulmonata</taxon>
        <taxon>Hygrophila</taxon>
        <taxon>Lymnaeoidea</taxon>
        <taxon>Planorbidae</taxon>
        <taxon>Biomphalaria</taxon>
    </lineage>
</organism>
<evidence type="ECO:0000313" key="7">
    <source>
        <dbReference type="RefSeq" id="XP_055870274.1"/>
    </source>
</evidence>
<keyword evidence="2 3" id="KW-0040">ANK repeat</keyword>
<evidence type="ECO:0000313" key="5">
    <source>
        <dbReference type="Proteomes" id="UP001165740"/>
    </source>
</evidence>
<keyword evidence="1" id="KW-0677">Repeat</keyword>
<evidence type="ECO:0000256" key="3">
    <source>
        <dbReference type="PROSITE-ProRule" id="PRU00023"/>
    </source>
</evidence>
<feature type="repeat" description="ANK" evidence="3">
    <location>
        <begin position="51"/>
        <end position="83"/>
    </location>
</feature>
<feature type="repeat" description="ANK" evidence="3">
    <location>
        <begin position="118"/>
        <end position="150"/>
    </location>
</feature>
<dbReference type="RefSeq" id="XP_055870274.1">
    <property type="nucleotide sequence ID" value="XM_056014299.1"/>
</dbReference>
<dbReference type="Pfam" id="PF12796">
    <property type="entry name" value="Ank_2"/>
    <property type="match status" value="1"/>
</dbReference>
<protein>
    <submittedName>
        <fullName evidence="6 7">Uncharacterized protein LOC106060334</fullName>
    </submittedName>
</protein>
<reference evidence="6 7" key="1">
    <citation type="submission" date="2025-04" db="UniProtKB">
        <authorList>
            <consortium name="RefSeq"/>
        </authorList>
    </citation>
    <scope>IDENTIFICATION</scope>
</reference>
<dbReference type="OrthoDB" id="542841at2759"/>
<dbReference type="Proteomes" id="UP001165740">
    <property type="component" value="Chromosome 16"/>
</dbReference>
<proteinExistence type="predicted"/>
<evidence type="ECO:0000259" key="4">
    <source>
        <dbReference type="PROSITE" id="PS50225"/>
    </source>
</evidence>
<dbReference type="PROSITE" id="PS50088">
    <property type="entry name" value="ANK_REPEAT"/>
    <property type="match status" value="3"/>
</dbReference>
<dbReference type="InterPro" id="IPR001496">
    <property type="entry name" value="SOCS_box"/>
</dbReference>
<accession>A0A9W2Z5R8</accession>
<dbReference type="OMA" id="NTREECL"/>
<dbReference type="InterPro" id="IPR002110">
    <property type="entry name" value="Ankyrin_rpt"/>
</dbReference>
<dbReference type="PANTHER" id="PTHR24198:SF165">
    <property type="entry name" value="ANKYRIN REPEAT-CONTAINING PROTEIN-RELATED"/>
    <property type="match status" value="1"/>
</dbReference>
<evidence type="ECO:0000313" key="8">
    <source>
        <dbReference type="RefSeq" id="XP_055870275.1"/>
    </source>
</evidence>
<dbReference type="PANTHER" id="PTHR24198">
    <property type="entry name" value="ANKYRIN REPEAT AND PROTEIN KINASE DOMAIN-CONTAINING PROTEIN"/>
    <property type="match status" value="1"/>
</dbReference>
<sequence length="336" mass="38270">MSLDYLVQLCQSGIYQSDTRQQRLLADKAKKYIKEHAISFSSMRHNGNVVSSNHPMFEACRVGYMHLVKELLDCGASLNVTDEEGRSPLYAAISSHRNQLDNIMKLLQWGANVNLYKYNRVPLLCAFYGMDSQVTKLLIHHGADVNNVNLPSFCFIESLFALNSGMVMMAAGVRFHFENFEELLSLGTEIVLAGLAPRTVYLSGRSFLTINFTDKVMSDLWAFQQLCLVLGFRVDLFCLQEAINELCISLKTSIDNQQVDILKQRLEKFDWIKQFQMQPLPLTYITRIALRSYLSSPKISRGRHVGQVIDELPLPVLARDFLAMRYQHSEEVAVQS</sequence>
<dbReference type="Gene3D" id="1.25.40.20">
    <property type="entry name" value="Ankyrin repeat-containing domain"/>
    <property type="match status" value="1"/>
</dbReference>
<dbReference type="RefSeq" id="XP_055870275.1">
    <property type="nucleotide sequence ID" value="XM_056014300.1"/>
</dbReference>